<dbReference type="Gene3D" id="3.20.20.70">
    <property type="entry name" value="Aldolase class I"/>
    <property type="match status" value="1"/>
</dbReference>
<gene>
    <name evidence="7" type="primary">nanE</name>
    <name evidence="8" type="ORF">BSOLF_1691</name>
</gene>
<dbReference type="SUPFAM" id="SSF51366">
    <property type="entry name" value="Ribulose-phoshate binding barrel"/>
    <property type="match status" value="1"/>
</dbReference>
<evidence type="ECO:0000313" key="8">
    <source>
        <dbReference type="EMBL" id="PTQ57375.1"/>
    </source>
</evidence>
<dbReference type="GO" id="GO:0006053">
    <property type="term" value="P:N-acetylmannosamine catabolic process"/>
    <property type="evidence" value="ECO:0007669"/>
    <property type="project" value="TreeGrafter"/>
</dbReference>
<keyword evidence="6 7" id="KW-0119">Carbohydrate metabolism</keyword>
<dbReference type="EC" id="5.1.3.9" evidence="7"/>
<evidence type="ECO:0000256" key="2">
    <source>
        <dbReference type="ARBA" id="ARBA00002147"/>
    </source>
</evidence>
<dbReference type="Pfam" id="PF04131">
    <property type="entry name" value="NanE"/>
    <property type="match status" value="1"/>
</dbReference>
<dbReference type="EMBL" id="PEBX01000008">
    <property type="protein sequence ID" value="PTQ57375.1"/>
    <property type="molecule type" value="Genomic_DNA"/>
</dbReference>
<evidence type="ECO:0000256" key="5">
    <source>
        <dbReference type="ARBA" id="ARBA00023235"/>
    </source>
</evidence>
<accession>A0A2R6Y402</accession>
<dbReference type="UniPathway" id="UPA00629">
    <property type="reaction ID" value="UER00682"/>
</dbReference>
<comment type="caution">
    <text evidence="8">The sequence shown here is derived from an EMBL/GenBank/DDBJ whole genome shotgun (WGS) entry which is preliminary data.</text>
</comment>
<sequence>MSIKQTLLDSLKHGLIVSCQAQPGDPFFGAEYMARMAIAAQMGGAVGIRANGPDDISAIKKSVTIPIFGIEKKSYDGFEPYITPTLREVERVIKAGADIIAIDATERYKPGMYTTEAILTEIRKQYPDILVMGDVSTIEEGIKAEKIGFDLIATTLVGYTKATEDQRDHHIDLNFIKRLTDAIQVPVIAEGRIWTPEEAVQALSLGAFAVVVGTAITRPQEITRRFTKHIKGYQEVLNVSKK</sequence>
<proteinExistence type="inferred from homology"/>
<dbReference type="GO" id="GO:0019262">
    <property type="term" value="P:N-acetylneuraminate catabolic process"/>
    <property type="evidence" value="ECO:0007669"/>
    <property type="project" value="UniProtKB-UniRule"/>
</dbReference>
<organism evidence="8 9">
    <name type="scientific">Candidatus Carbonibacillus altaicus</name>
    <dbReference type="NCBI Taxonomy" id="2163959"/>
    <lineage>
        <taxon>Bacteria</taxon>
        <taxon>Bacillati</taxon>
        <taxon>Bacillota</taxon>
        <taxon>Bacilli</taxon>
        <taxon>Bacillales</taxon>
        <taxon>Candidatus Carbonibacillus</taxon>
    </lineage>
</organism>
<dbReference type="HAMAP" id="MF_01235">
    <property type="entry name" value="ManNAc6P_epimer"/>
    <property type="match status" value="1"/>
</dbReference>
<dbReference type="InterPro" id="IPR013785">
    <property type="entry name" value="Aldolase_TIM"/>
</dbReference>
<keyword evidence="5 7" id="KW-0413">Isomerase</keyword>
<evidence type="ECO:0000256" key="7">
    <source>
        <dbReference type="HAMAP-Rule" id="MF_01235"/>
    </source>
</evidence>
<dbReference type="PANTHER" id="PTHR36204">
    <property type="entry name" value="N-ACETYLMANNOSAMINE-6-PHOSPHATE 2-EPIMERASE-RELATED"/>
    <property type="match status" value="1"/>
</dbReference>
<reference evidence="9" key="1">
    <citation type="journal article" date="2018" name="Sci. Rep.">
        <title>Lignite coal burning seam in the remote Altai Mountains harbors a hydrogen-driven thermophilic microbial community.</title>
        <authorList>
            <person name="Kadnikov V.V."/>
            <person name="Mardanov A.V."/>
            <person name="Ivasenko D.A."/>
            <person name="Antsiferov D.V."/>
            <person name="Beletsky A.V."/>
            <person name="Karnachuk O.V."/>
            <person name="Ravin N.V."/>
        </authorList>
    </citation>
    <scope>NUCLEOTIDE SEQUENCE [LARGE SCALE GENOMIC DNA]</scope>
</reference>
<name>A0A2R6Y402_9BACL</name>
<comment type="similarity">
    <text evidence="4 7">Belongs to the NanE family.</text>
</comment>
<dbReference type="InterPro" id="IPR007260">
    <property type="entry name" value="NanE"/>
</dbReference>
<dbReference type="InterPro" id="IPR011060">
    <property type="entry name" value="RibuloseP-bd_barrel"/>
</dbReference>
<dbReference type="NCBIfam" id="NF002231">
    <property type="entry name" value="PRK01130.1"/>
    <property type="match status" value="1"/>
</dbReference>
<dbReference type="CDD" id="cd04729">
    <property type="entry name" value="NanE"/>
    <property type="match status" value="1"/>
</dbReference>
<comment type="pathway">
    <text evidence="3 7">Amino-sugar metabolism; N-acetylneuraminate degradation; D-fructose 6-phosphate from N-acetylneuraminate: step 3/5.</text>
</comment>
<dbReference type="PANTHER" id="PTHR36204:SF1">
    <property type="entry name" value="N-ACETYLMANNOSAMINE-6-PHOSPHATE 2-EPIMERASE-RELATED"/>
    <property type="match status" value="1"/>
</dbReference>
<evidence type="ECO:0000313" key="9">
    <source>
        <dbReference type="Proteomes" id="UP000244338"/>
    </source>
</evidence>
<dbReference type="FunFam" id="3.20.20.70:FF:000035">
    <property type="entry name" value="Putative N-acetylmannosamine-6-phosphate 2-epimerase"/>
    <property type="match status" value="1"/>
</dbReference>
<comment type="function">
    <text evidence="2 7">Converts N-acetylmannosamine-6-phosphate (ManNAc-6-P) to N-acetylglucosamine-6-phosphate (GlcNAc-6-P).</text>
</comment>
<dbReference type="GO" id="GO:0005975">
    <property type="term" value="P:carbohydrate metabolic process"/>
    <property type="evidence" value="ECO:0007669"/>
    <property type="project" value="UniProtKB-UniRule"/>
</dbReference>
<dbReference type="Proteomes" id="UP000244338">
    <property type="component" value="Unassembled WGS sequence"/>
</dbReference>
<dbReference type="AlphaFoldDB" id="A0A2R6Y402"/>
<evidence type="ECO:0000256" key="6">
    <source>
        <dbReference type="ARBA" id="ARBA00023277"/>
    </source>
</evidence>
<comment type="catalytic activity">
    <reaction evidence="1 7">
        <text>an N-acyl-D-glucosamine 6-phosphate = an N-acyl-D-mannosamine 6-phosphate</text>
        <dbReference type="Rhea" id="RHEA:23932"/>
        <dbReference type="ChEBI" id="CHEBI:57599"/>
        <dbReference type="ChEBI" id="CHEBI:57666"/>
        <dbReference type="EC" id="5.1.3.9"/>
    </reaction>
</comment>
<evidence type="ECO:0000256" key="1">
    <source>
        <dbReference type="ARBA" id="ARBA00000056"/>
    </source>
</evidence>
<protein>
    <recommendedName>
        <fullName evidence="7">Putative N-acetylmannosamine-6-phosphate 2-epimerase</fullName>
        <ecNumber evidence="7">5.1.3.9</ecNumber>
    </recommendedName>
    <alternativeName>
        <fullName evidence="7">ManNAc-6-P epimerase</fullName>
    </alternativeName>
</protein>
<evidence type="ECO:0000256" key="4">
    <source>
        <dbReference type="ARBA" id="ARBA00007439"/>
    </source>
</evidence>
<dbReference type="GO" id="GO:0047465">
    <property type="term" value="F:N-acylglucosamine-6-phosphate 2-epimerase activity"/>
    <property type="evidence" value="ECO:0007669"/>
    <property type="project" value="UniProtKB-EC"/>
</dbReference>
<evidence type="ECO:0000256" key="3">
    <source>
        <dbReference type="ARBA" id="ARBA00005081"/>
    </source>
</evidence>
<dbReference type="GO" id="GO:0005829">
    <property type="term" value="C:cytosol"/>
    <property type="evidence" value="ECO:0007669"/>
    <property type="project" value="TreeGrafter"/>
</dbReference>